<dbReference type="VEuPathDB" id="FungiDB:GGTG_06290"/>
<sequence>MGRGGGGGFDRRVAGGNSAFVNVGAVSSGYGSGQGGFKTSYRDQSNRLNADMFNGPAQEYDDDDGGDEHKDGSGSGIRATPKRRDVMPMGIVRREPKKKELVVASSADMVAKEKAAAGGGADTQETSSGGDGATPAEDVAMEDDGQVWPGAPTERKVKVRGSDGQEIEVTEIDDRRIQQRARSATAKDEYGDDGGGDNKAKVRAEAKYQSREDEVRADQLAMMLRELGPRAEGDSKDGRLYLFQLPPVMPPLRVVQRPDKKAKPKTVVKDEPVDEDGGVVTTDVGQTFDLTEGAAGATSSSSSGDGGGGGGSEAENDESNPYPDTVGYVGKMTVRRSGKVTLDWGGIAYSVMPGIQTSFLTNAVLLEDADKKPKSGEVAGRAYGMGKVMGRFVCRPVFREPVPWVVDPADLAEAKAEAEAKEVAKAKALEDKARLRAA</sequence>
<dbReference type="eggNOG" id="KOG3122">
    <property type="taxonomic scope" value="Eukaryota"/>
</dbReference>
<accession>J3NYD7</accession>
<protein>
    <submittedName>
        <fullName evidence="6 7">Uncharacterized protein</fullName>
    </submittedName>
</protein>
<proteinExistence type="predicted"/>
<organism evidence="6">
    <name type="scientific">Gaeumannomyces tritici (strain R3-111a-1)</name>
    <name type="common">Wheat and barley take-all root rot fungus</name>
    <name type="synonym">Gaeumannomyces graminis var. tritici</name>
    <dbReference type="NCBI Taxonomy" id="644352"/>
    <lineage>
        <taxon>Eukaryota</taxon>
        <taxon>Fungi</taxon>
        <taxon>Dikarya</taxon>
        <taxon>Ascomycota</taxon>
        <taxon>Pezizomycotina</taxon>
        <taxon>Sordariomycetes</taxon>
        <taxon>Sordariomycetidae</taxon>
        <taxon>Magnaporthales</taxon>
        <taxon>Magnaporthaceae</taxon>
        <taxon>Gaeumannomyces</taxon>
    </lineage>
</organism>
<evidence type="ECO:0000256" key="2">
    <source>
        <dbReference type="ARBA" id="ARBA00022478"/>
    </source>
</evidence>
<evidence type="ECO:0000313" key="7">
    <source>
        <dbReference type="EnsemblFungi" id="EJT76370"/>
    </source>
</evidence>
<dbReference type="InterPro" id="IPR007811">
    <property type="entry name" value="RPC4"/>
</dbReference>
<dbReference type="PANTHER" id="PTHR13408:SF0">
    <property type="entry name" value="DNA-DIRECTED RNA POLYMERASE III SUBUNIT RPC4"/>
    <property type="match status" value="1"/>
</dbReference>
<name>J3NYD7_GAET3</name>
<feature type="region of interest" description="Disordered" evidence="5">
    <location>
        <begin position="112"/>
        <end position="214"/>
    </location>
</feature>
<reference evidence="8" key="1">
    <citation type="submission" date="2010-07" db="EMBL/GenBank/DDBJ databases">
        <title>The genome sequence of Gaeumannomyces graminis var. tritici strain R3-111a-1.</title>
        <authorList>
            <consortium name="The Broad Institute Genome Sequencing Platform"/>
            <person name="Ma L.-J."/>
            <person name="Dead R."/>
            <person name="Young S."/>
            <person name="Zeng Q."/>
            <person name="Koehrsen M."/>
            <person name="Alvarado L."/>
            <person name="Berlin A."/>
            <person name="Chapman S.B."/>
            <person name="Chen Z."/>
            <person name="Freedman E."/>
            <person name="Gellesch M."/>
            <person name="Goldberg J."/>
            <person name="Griggs A."/>
            <person name="Gujja S."/>
            <person name="Heilman E.R."/>
            <person name="Heiman D."/>
            <person name="Hepburn T."/>
            <person name="Howarth C."/>
            <person name="Jen D."/>
            <person name="Larson L."/>
            <person name="Mehta T."/>
            <person name="Neiman D."/>
            <person name="Pearson M."/>
            <person name="Roberts A."/>
            <person name="Saif S."/>
            <person name="Shea T."/>
            <person name="Shenoy N."/>
            <person name="Sisk P."/>
            <person name="Stolte C."/>
            <person name="Sykes S."/>
            <person name="Walk T."/>
            <person name="White J."/>
            <person name="Yandava C."/>
            <person name="Haas B."/>
            <person name="Nusbaum C."/>
            <person name="Birren B."/>
        </authorList>
    </citation>
    <scope>NUCLEOTIDE SEQUENCE [LARGE SCALE GENOMIC DNA]</scope>
    <source>
        <strain evidence="8">R3-111a-1</strain>
    </source>
</reference>
<comment type="subcellular location">
    <subcellularLocation>
        <location evidence="1">Nucleus</location>
    </subcellularLocation>
</comment>
<dbReference type="AlphaFoldDB" id="J3NYD7"/>
<feature type="region of interest" description="Disordered" evidence="5">
    <location>
        <begin position="24"/>
        <end position="100"/>
    </location>
</feature>
<dbReference type="GO" id="GO:0005666">
    <property type="term" value="C:RNA polymerase III complex"/>
    <property type="evidence" value="ECO:0007669"/>
    <property type="project" value="InterPro"/>
</dbReference>
<keyword evidence="8" id="KW-1185">Reference proteome</keyword>
<feature type="compositionally biased region" description="Basic and acidic residues" evidence="5">
    <location>
        <begin position="196"/>
        <end position="214"/>
    </location>
</feature>
<evidence type="ECO:0000256" key="3">
    <source>
        <dbReference type="ARBA" id="ARBA00023163"/>
    </source>
</evidence>
<dbReference type="STRING" id="644352.J3NYD7"/>
<keyword evidence="4" id="KW-0539">Nucleus</keyword>
<dbReference type="PANTHER" id="PTHR13408">
    <property type="entry name" value="DNA-DIRECTED RNA POLYMERASE III"/>
    <property type="match status" value="1"/>
</dbReference>
<evidence type="ECO:0000256" key="1">
    <source>
        <dbReference type="ARBA" id="ARBA00004123"/>
    </source>
</evidence>
<dbReference type="GO" id="GO:0003677">
    <property type="term" value="F:DNA binding"/>
    <property type="evidence" value="ECO:0007669"/>
    <property type="project" value="InterPro"/>
</dbReference>
<feature type="compositionally biased region" description="Basic and acidic residues" evidence="5">
    <location>
        <begin position="82"/>
        <end position="100"/>
    </location>
</feature>
<dbReference type="RefSeq" id="XP_009222370.1">
    <property type="nucleotide sequence ID" value="XM_009224106.1"/>
</dbReference>
<dbReference type="EMBL" id="GL385397">
    <property type="protein sequence ID" value="EJT76370.1"/>
    <property type="molecule type" value="Genomic_DNA"/>
</dbReference>
<gene>
    <name evidence="7" type="primary">20346748</name>
    <name evidence="6" type="ORF">GGTG_06290</name>
</gene>
<evidence type="ECO:0000313" key="6">
    <source>
        <dbReference type="EMBL" id="EJT76370.1"/>
    </source>
</evidence>
<feature type="compositionally biased region" description="Basic and acidic residues" evidence="5">
    <location>
        <begin position="153"/>
        <end position="163"/>
    </location>
</feature>
<feature type="compositionally biased region" description="Low complexity" evidence="5">
    <location>
        <begin position="278"/>
        <end position="303"/>
    </location>
</feature>
<keyword evidence="2" id="KW-0240">DNA-directed RNA polymerase</keyword>
<feature type="region of interest" description="Disordered" evidence="5">
    <location>
        <begin position="256"/>
        <end position="325"/>
    </location>
</feature>
<dbReference type="GeneID" id="20346748"/>
<evidence type="ECO:0000256" key="5">
    <source>
        <dbReference type="SAM" id="MobiDB-lite"/>
    </source>
</evidence>
<dbReference type="OrthoDB" id="5836119at2759"/>
<evidence type="ECO:0000313" key="8">
    <source>
        <dbReference type="Proteomes" id="UP000006039"/>
    </source>
</evidence>
<evidence type="ECO:0000256" key="4">
    <source>
        <dbReference type="ARBA" id="ARBA00023242"/>
    </source>
</evidence>
<keyword evidence="3" id="KW-0804">Transcription</keyword>
<dbReference type="Proteomes" id="UP000006039">
    <property type="component" value="Unassembled WGS sequence"/>
</dbReference>
<reference evidence="7" key="5">
    <citation type="submission" date="2018-04" db="UniProtKB">
        <authorList>
            <consortium name="EnsemblFungi"/>
        </authorList>
    </citation>
    <scope>IDENTIFICATION</scope>
    <source>
        <strain evidence="7">R3-111a-1</strain>
    </source>
</reference>
<dbReference type="EnsemblFungi" id="EJT76370">
    <property type="protein sequence ID" value="EJT76370"/>
    <property type="gene ID" value="GGTG_06290"/>
</dbReference>
<reference evidence="6" key="3">
    <citation type="submission" date="2010-09" db="EMBL/GenBank/DDBJ databases">
        <title>Annotation of Gaeumannomyces graminis var. tritici R3-111a-1.</title>
        <authorList>
            <consortium name="The Broad Institute Genome Sequencing Platform"/>
            <person name="Ma L.-J."/>
            <person name="Dead R."/>
            <person name="Young S.K."/>
            <person name="Zeng Q."/>
            <person name="Gargeya S."/>
            <person name="Fitzgerald M."/>
            <person name="Haas B."/>
            <person name="Abouelleil A."/>
            <person name="Alvarado L."/>
            <person name="Arachchi H.M."/>
            <person name="Berlin A."/>
            <person name="Brown A."/>
            <person name="Chapman S.B."/>
            <person name="Chen Z."/>
            <person name="Dunbar C."/>
            <person name="Freedman E."/>
            <person name="Gearin G."/>
            <person name="Gellesch M."/>
            <person name="Goldberg J."/>
            <person name="Griggs A."/>
            <person name="Gujja S."/>
            <person name="Heiman D."/>
            <person name="Howarth C."/>
            <person name="Larson L."/>
            <person name="Lui A."/>
            <person name="MacDonald P.J.P."/>
            <person name="Mehta T."/>
            <person name="Montmayeur A."/>
            <person name="Murphy C."/>
            <person name="Neiman D."/>
            <person name="Pearson M."/>
            <person name="Priest M."/>
            <person name="Roberts A."/>
            <person name="Saif S."/>
            <person name="Shea T."/>
            <person name="Shenoy N."/>
            <person name="Sisk P."/>
            <person name="Stolte C."/>
            <person name="Sykes S."/>
            <person name="Yandava C."/>
            <person name="Wortman J."/>
            <person name="Nusbaum C."/>
            <person name="Birren B."/>
        </authorList>
    </citation>
    <scope>NUCLEOTIDE SEQUENCE</scope>
    <source>
        <strain evidence="6">R3-111a-1</strain>
    </source>
</reference>
<dbReference type="HOGENOM" id="CLU_033571_0_0_1"/>
<dbReference type="Pfam" id="PF05132">
    <property type="entry name" value="RNA_pol_Rpc4"/>
    <property type="match status" value="1"/>
</dbReference>
<feature type="compositionally biased region" description="Basic and acidic residues" evidence="5">
    <location>
        <begin position="256"/>
        <end position="271"/>
    </location>
</feature>
<reference evidence="7" key="4">
    <citation type="journal article" date="2015" name="G3 (Bethesda)">
        <title>Genome sequences of three phytopathogenic species of the Magnaporthaceae family of fungi.</title>
        <authorList>
            <person name="Okagaki L.H."/>
            <person name="Nunes C.C."/>
            <person name="Sailsbery J."/>
            <person name="Clay B."/>
            <person name="Brown D."/>
            <person name="John T."/>
            <person name="Oh Y."/>
            <person name="Young N."/>
            <person name="Fitzgerald M."/>
            <person name="Haas B.J."/>
            <person name="Zeng Q."/>
            <person name="Young S."/>
            <person name="Adiconis X."/>
            <person name="Fan L."/>
            <person name="Levin J.Z."/>
            <person name="Mitchell T.K."/>
            <person name="Okubara P.A."/>
            <person name="Farman M.L."/>
            <person name="Kohn L.M."/>
            <person name="Birren B."/>
            <person name="Ma L.-J."/>
            <person name="Dean R.A."/>
        </authorList>
    </citation>
    <scope>NUCLEOTIDE SEQUENCE</scope>
    <source>
        <strain evidence="7">R3-111a-1</strain>
    </source>
</reference>
<dbReference type="GO" id="GO:0042797">
    <property type="term" value="P:tRNA transcription by RNA polymerase III"/>
    <property type="evidence" value="ECO:0007669"/>
    <property type="project" value="TreeGrafter"/>
</dbReference>
<reference evidence="6" key="2">
    <citation type="submission" date="2010-07" db="EMBL/GenBank/DDBJ databases">
        <authorList>
            <consortium name="The Broad Institute Genome Sequencing Platform"/>
            <consortium name="Broad Institute Genome Sequencing Center for Infectious Disease"/>
            <person name="Ma L.-J."/>
            <person name="Dead R."/>
            <person name="Young S."/>
            <person name="Zeng Q."/>
            <person name="Koehrsen M."/>
            <person name="Alvarado L."/>
            <person name="Berlin A."/>
            <person name="Chapman S.B."/>
            <person name="Chen Z."/>
            <person name="Freedman E."/>
            <person name="Gellesch M."/>
            <person name="Goldberg J."/>
            <person name="Griggs A."/>
            <person name="Gujja S."/>
            <person name="Heilman E.R."/>
            <person name="Heiman D."/>
            <person name="Hepburn T."/>
            <person name="Howarth C."/>
            <person name="Jen D."/>
            <person name="Larson L."/>
            <person name="Mehta T."/>
            <person name="Neiman D."/>
            <person name="Pearson M."/>
            <person name="Roberts A."/>
            <person name="Saif S."/>
            <person name="Shea T."/>
            <person name="Shenoy N."/>
            <person name="Sisk P."/>
            <person name="Stolte C."/>
            <person name="Sykes S."/>
            <person name="Walk T."/>
            <person name="White J."/>
            <person name="Yandava C."/>
            <person name="Haas B."/>
            <person name="Nusbaum C."/>
            <person name="Birren B."/>
        </authorList>
    </citation>
    <scope>NUCLEOTIDE SEQUENCE</scope>
    <source>
        <strain evidence="6">R3-111a-1</strain>
    </source>
</reference>